<feature type="transmembrane region" description="Helical" evidence="1">
    <location>
        <begin position="186"/>
        <end position="206"/>
    </location>
</feature>
<dbReference type="Proteomes" id="UP000800039">
    <property type="component" value="Unassembled WGS sequence"/>
</dbReference>
<evidence type="ECO:0000313" key="3">
    <source>
        <dbReference type="Proteomes" id="UP000800039"/>
    </source>
</evidence>
<dbReference type="GeneID" id="63844810"/>
<feature type="transmembrane region" description="Helical" evidence="1">
    <location>
        <begin position="55"/>
        <end position="76"/>
    </location>
</feature>
<keyword evidence="1" id="KW-1133">Transmembrane helix</keyword>
<evidence type="ECO:0000256" key="1">
    <source>
        <dbReference type="SAM" id="Phobius"/>
    </source>
</evidence>
<reference evidence="2" key="1">
    <citation type="submission" date="2020-01" db="EMBL/GenBank/DDBJ databases">
        <authorList>
            <consortium name="DOE Joint Genome Institute"/>
            <person name="Haridas S."/>
            <person name="Albert R."/>
            <person name="Binder M."/>
            <person name="Bloem J."/>
            <person name="Labutti K."/>
            <person name="Salamov A."/>
            <person name="Andreopoulos B."/>
            <person name="Baker S.E."/>
            <person name="Barry K."/>
            <person name="Bills G."/>
            <person name="Bluhm B.H."/>
            <person name="Cannon C."/>
            <person name="Castanera R."/>
            <person name="Culley D.E."/>
            <person name="Daum C."/>
            <person name="Ezra D."/>
            <person name="Gonzalez J.B."/>
            <person name="Henrissat B."/>
            <person name="Kuo A."/>
            <person name="Liang C."/>
            <person name="Lipzen A."/>
            <person name="Lutzoni F."/>
            <person name="Magnuson J."/>
            <person name="Mondo S."/>
            <person name="Nolan M."/>
            <person name="Ohm R."/>
            <person name="Pangilinan J."/>
            <person name="Park H.-J."/>
            <person name="Ramirez L."/>
            <person name="Alfaro M."/>
            <person name="Sun H."/>
            <person name="Tritt A."/>
            <person name="Yoshinaga Y."/>
            <person name="Zwiers L.-H."/>
            <person name="Turgeon B.G."/>
            <person name="Goodwin S.B."/>
            <person name="Spatafora J.W."/>
            <person name="Crous P.W."/>
            <person name="Grigoriev I.V."/>
        </authorList>
    </citation>
    <scope>NUCLEOTIDE SEQUENCE</scope>
    <source>
        <strain evidence="2">CBS 394.84</strain>
    </source>
</reference>
<dbReference type="EMBL" id="ML976614">
    <property type="protein sequence ID" value="KAF1851619.1"/>
    <property type="molecule type" value="Genomic_DNA"/>
</dbReference>
<protein>
    <submittedName>
        <fullName evidence="2">Uncharacterized protein</fullName>
    </submittedName>
</protein>
<proteinExistence type="predicted"/>
<accession>A0A9P4GUQ0</accession>
<gene>
    <name evidence="2" type="ORF">K460DRAFT_269333</name>
</gene>
<organism evidence="2 3">
    <name type="scientific">Cucurbitaria berberidis CBS 394.84</name>
    <dbReference type="NCBI Taxonomy" id="1168544"/>
    <lineage>
        <taxon>Eukaryota</taxon>
        <taxon>Fungi</taxon>
        <taxon>Dikarya</taxon>
        <taxon>Ascomycota</taxon>
        <taxon>Pezizomycotina</taxon>
        <taxon>Dothideomycetes</taxon>
        <taxon>Pleosporomycetidae</taxon>
        <taxon>Pleosporales</taxon>
        <taxon>Pleosporineae</taxon>
        <taxon>Cucurbitariaceae</taxon>
        <taxon>Cucurbitaria</taxon>
    </lineage>
</organism>
<dbReference type="RefSeq" id="XP_040794182.1">
    <property type="nucleotide sequence ID" value="XM_040927557.1"/>
</dbReference>
<name>A0A9P4GUQ0_9PLEO</name>
<keyword evidence="3" id="KW-1185">Reference proteome</keyword>
<comment type="caution">
    <text evidence="2">The sequence shown here is derived from an EMBL/GenBank/DDBJ whole genome shotgun (WGS) entry which is preliminary data.</text>
</comment>
<keyword evidence="1" id="KW-0472">Membrane</keyword>
<dbReference type="OrthoDB" id="194358at2759"/>
<keyword evidence="1" id="KW-0812">Transmembrane</keyword>
<evidence type="ECO:0000313" key="2">
    <source>
        <dbReference type="EMBL" id="KAF1851619.1"/>
    </source>
</evidence>
<feature type="transmembrane region" description="Helical" evidence="1">
    <location>
        <begin position="218"/>
        <end position="241"/>
    </location>
</feature>
<dbReference type="AlphaFoldDB" id="A0A9P4GUQ0"/>
<sequence length="304" mass="33669">MTDQSKSDDAPKHPPFSGEAFSNNLLTDLAPLLTLFGEQVTKQFLTLSMGWADNILIALGPLGIMTILVSTIRVGGERRLKAIIGRAREGRATAEAEILSSTSNEVCEMWNGNEIIRTYGSPKTRQIVIVQEEDGLRCYPIVEACHLKYLVEKSGRNKEDFERLILEGVPNLTLNAPRSIVSKHELWLWASVGIVLQGICLAFPAILKRSYGWRVPLYGYVCYILGTAAVGTGLALCSHVIEASTTELEFIPNPEKRIPLQIITIQEGTTVGEQRFSSYLSTSAPKKQRICLSTRNVRNYRCVG</sequence>